<keyword evidence="2" id="KW-1185">Reference proteome</keyword>
<dbReference type="EMBL" id="QEOB01000003">
    <property type="protein sequence ID" value="PVX85685.1"/>
    <property type="molecule type" value="Genomic_DNA"/>
</dbReference>
<evidence type="ECO:0000313" key="1">
    <source>
        <dbReference type="EMBL" id="PVX85685.1"/>
    </source>
</evidence>
<dbReference type="RefSeq" id="WP_165841824.1">
    <property type="nucleotide sequence ID" value="NZ_QEOB01000003.1"/>
</dbReference>
<name>A0ABX5KUK0_9BURK</name>
<protein>
    <submittedName>
        <fullName evidence="1">Uncharacterized protein</fullName>
    </submittedName>
</protein>
<evidence type="ECO:0000313" key="2">
    <source>
        <dbReference type="Proteomes" id="UP000245712"/>
    </source>
</evidence>
<gene>
    <name evidence="1" type="ORF">C7402_103262</name>
</gene>
<dbReference type="Proteomes" id="UP000245712">
    <property type="component" value="Unassembled WGS sequence"/>
</dbReference>
<reference evidence="1 2" key="1">
    <citation type="submission" date="2018-05" db="EMBL/GenBank/DDBJ databases">
        <title>Genomic Encyclopedia of Type Strains, Phase IV (KMG-V): Genome sequencing to study the core and pangenomes of soil and plant-associated prokaryotes.</title>
        <authorList>
            <person name="Whitman W."/>
        </authorList>
    </citation>
    <scope>NUCLEOTIDE SEQUENCE [LARGE SCALE GENOMIC DNA]</scope>
    <source>
        <strain evidence="1 2">SCZa-39</strain>
    </source>
</reference>
<accession>A0ABX5KUK0</accession>
<organism evidence="1 2">
    <name type="scientific">Paraburkholderia unamae</name>
    <dbReference type="NCBI Taxonomy" id="219649"/>
    <lineage>
        <taxon>Bacteria</taxon>
        <taxon>Pseudomonadati</taxon>
        <taxon>Pseudomonadota</taxon>
        <taxon>Betaproteobacteria</taxon>
        <taxon>Burkholderiales</taxon>
        <taxon>Burkholderiaceae</taxon>
        <taxon>Paraburkholderia</taxon>
    </lineage>
</organism>
<sequence length="51" mass="5621">MMPQDSFTENVPFAFASRLVRAMQALVRAGHLIGYGPMYVDAKALAESPYT</sequence>
<comment type="caution">
    <text evidence="1">The sequence shown here is derived from an EMBL/GenBank/DDBJ whole genome shotgun (WGS) entry which is preliminary data.</text>
</comment>
<proteinExistence type="predicted"/>